<gene>
    <name evidence="4" type="ORF">GCM10010990_11190</name>
</gene>
<dbReference type="PROSITE" id="PS50977">
    <property type="entry name" value="HTH_TETR_2"/>
    <property type="match status" value="1"/>
</dbReference>
<evidence type="ECO:0000313" key="5">
    <source>
        <dbReference type="Proteomes" id="UP000612349"/>
    </source>
</evidence>
<dbReference type="InterPro" id="IPR009057">
    <property type="entry name" value="Homeodomain-like_sf"/>
</dbReference>
<comment type="caution">
    <text evidence="4">The sequence shown here is derived from an EMBL/GenBank/DDBJ whole genome shotgun (WGS) entry which is preliminary data.</text>
</comment>
<dbReference type="SUPFAM" id="SSF46689">
    <property type="entry name" value="Homeodomain-like"/>
    <property type="match status" value="1"/>
</dbReference>
<proteinExistence type="predicted"/>
<evidence type="ECO:0000256" key="2">
    <source>
        <dbReference type="PROSITE-ProRule" id="PRU00335"/>
    </source>
</evidence>
<organism evidence="4 5">
    <name type="scientific">Croceicoccus mobilis</name>
    <dbReference type="NCBI Taxonomy" id="1703339"/>
    <lineage>
        <taxon>Bacteria</taxon>
        <taxon>Pseudomonadati</taxon>
        <taxon>Pseudomonadota</taxon>
        <taxon>Alphaproteobacteria</taxon>
        <taxon>Sphingomonadales</taxon>
        <taxon>Erythrobacteraceae</taxon>
        <taxon>Croceicoccus</taxon>
    </lineage>
</organism>
<reference evidence="4" key="1">
    <citation type="journal article" date="2014" name="Int. J. Syst. Evol. Microbiol.">
        <title>Complete genome sequence of Corynebacterium casei LMG S-19264T (=DSM 44701T), isolated from a smear-ripened cheese.</title>
        <authorList>
            <consortium name="US DOE Joint Genome Institute (JGI-PGF)"/>
            <person name="Walter F."/>
            <person name="Albersmeier A."/>
            <person name="Kalinowski J."/>
            <person name="Ruckert C."/>
        </authorList>
    </citation>
    <scope>NUCLEOTIDE SEQUENCE</scope>
    <source>
        <strain evidence="4">CGMCC 1.15360</strain>
    </source>
</reference>
<dbReference type="Gene3D" id="1.10.357.10">
    <property type="entry name" value="Tetracycline Repressor, domain 2"/>
    <property type="match status" value="1"/>
</dbReference>
<feature type="DNA-binding region" description="H-T-H motif" evidence="2">
    <location>
        <begin position="48"/>
        <end position="67"/>
    </location>
</feature>
<dbReference type="Proteomes" id="UP000612349">
    <property type="component" value="Unassembled WGS sequence"/>
</dbReference>
<feature type="domain" description="HTH tetR-type" evidence="3">
    <location>
        <begin position="25"/>
        <end position="85"/>
    </location>
</feature>
<dbReference type="AlphaFoldDB" id="A0A916YW03"/>
<sequence length="159" mass="17401">MARALYSVQMAQAKQADSCPAAQNPARQEKVLAAGAQLFATRDYAGTSIRDIGEKMGLLAGSHHHYIRLKEVLLVRIHDRAFNEAEADNEAETEIRRAIDDVADPDSLTTSLMNDLRAVPETVRELLVATRETFEGLFRDLVAAAVAGQILRTSSIGRP</sequence>
<evidence type="ECO:0000259" key="3">
    <source>
        <dbReference type="PROSITE" id="PS50977"/>
    </source>
</evidence>
<dbReference type="RefSeq" id="WP_244884888.1">
    <property type="nucleotide sequence ID" value="NZ_LYWZ01000027.1"/>
</dbReference>
<keyword evidence="1 2" id="KW-0238">DNA-binding</keyword>
<evidence type="ECO:0000313" key="4">
    <source>
        <dbReference type="EMBL" id="GGD63460.1"/>
    </source>
</evidence>
<dbReference type="GO" id="GO:0003677">
    <property type="term" value="F:DNA binding"/>
    <property type="evidence" value="ECO:0007669"/>
    <property type="project" value="UniProtKB-UniRule"/>
</dbReference>
<dbReference type="Pfam" id="PF00440">
    <property type="entry name" value="TetR_N"/>
    <property type="match status" value="1"/>
</dbReference>
<accession>A0A916YW03</accession>
<dbReference type="InterPro" id="IPR001647">
    <property type="entry name" value="HTH_TetR"/>
</dbReference>
<keyword evidence="5" id="KW-1185">Reference proteome</keyword>
<evidence type="ECO:0000256" key="1">
    <source>
        <dbReference type="ARBA" id="ARBA00023125"/>
    </source>
</evidence>
<protein>
    <recommendedName>
        <fullName evidence="3">HTH tetR-type domain-containing protein</fullName>
    </recommendedName>
</protein>
<reference evidence="4" key="2">
    <citation type="submission" date="2020-09" db="EMBL/GenBank/DDBJ databases">
        <authorList>
            <person name="Sun Q."/>
            <person name="Zhou Y."/>
        </authorList>
    </citation>
    <scope>NUCLEOTIDE SEQUENCE</scope>
    <source>
        <strain evidence="4">CGMCC 1.15360</strain>
    </source>
</reference>
<dbReference type="EMBL" id="BMIP01000002">
    <property type="protein sequence ID" value="GGD63460.1"/>
    <property type="molecule type" value="Genomic_DNA"/>
</dbReference>
<name>A0A916YW03_9SPHN</name>